<dbReference type="EC" id="4.3.2.1" evidence="3 6"/>
<evidence type="ECO:0000256" key="1">
    <source>
        <dbReference type="ARBA" id="ARBA00000985"/>
    </source>
</evidence>
<evidence type="ECO:0000259" key="7">
    <source>
        <dbReference type="Pfam" id="PF00206"/>
    </source>
</evidence>
<feature type="domain" description="Argininosuccinate lyase C-terminal" evidence="8">
    <location>
        <begin position="377"/>
        <end position="451"/>
    </location>
</feature>
<dbReference type="SUPFAM" id="SSF48557">
    <property type="entry name" value="L-aspartase-like"/>
    <property type="match status" value="1"/>
</dbReference>
<dbReference type="Gene3D" id="1.10.275.10">
    <property type="entry name" value="Fumarase/aspartase (N-terminal domain)"/>
    <property type="match status" value="1"/>
</dbReference>
<dbReference type="PRINTS" id="PR00149">
    <property type="entry name" value="FUMRATELYASE"/>
</dbReference>
<dbReference type="InterPro" id="IPR008948">
    <property type="entry name" value="L-Aspartase-like"/>
</dbReference>
<dbReference type="InterPro" id="IPR024083">
    <property type="entry name" value="Fumarase/histidase_N"/>
</dbReference>
<evidence type="ECO:0000256" key="2">
    <source>
        <dbReference type="ARBA" id="ARBA00004941"/>
    </source>
</evidence>
<dbReference type="Pfam" id="PF14698">
    <property type="entry name" value="ASL_C2"/>
    <property type="match status" value="1"/>
</dbReference>
<feature type="domain" description="Fumarate lyase N-terminal" evidence="7">
    <location>
        <begin position="48"/>
        <end position="312"/>
    </location>
</feature>
<dbReference type="InterPro" id="IPR009049">
    <property type="entry name" value="Argininosuccinate_lyase"/>
</dbReference>
<evidence type="ECO:0000256" key="5">
    <source>
        <dbReference type="ARBA" id="ARBA00023239"/>
    </source>
</evidence>
<dbReference type="GO" id="GO:0004056">
    <property type="term" value="F:argininosuccinate lyase activity"/>
    <property type="evidence" value="ECO:0007669"/>
    <property type="project" value="UniProtKB-UniRule"/>
</dbReference>
<sequence>MSEEQPVAPVVSLRERVKSPPAPAMVESYFGPAVAAGIRFQFEPEMRIHMAHAVMLAECGIVGKVDIARILAVLADLQATGVKALTIDYQQEDLYSYIERHIVETLGPETGGRLHTGRSRNDLHTTSWRLVLRGLLLDLLDVVGTIRRTLIDMAQQHVETVMPGYTHSQHAQPISFGYYLLAAADLMERDYGRLSHALACCDRSPLGSGALSTTGFPIDREMTARLLGFSRLVEVGYDGVSIRDDLQEAAGALAVLMTGISRVATDIQTWNTMEFGMLELDDAYSSVSSIMPQKKNPQAMEHVKAVAAMAVGALNMVLAAAKNTALADVNDGVTAGNVPMLDVLERACRALTVFEGAIRTLTVKPDTMRHLAETGFGTATELADIIVREAGMSFRMAHNIVGRVVREAIEAHHTAMDITSADLDAASQALFGHPLGIPVEEVRKALDPAENLKSRTVTGGPAPVRMAEMLDRRRAMLDSDLAGMADIRRRIAEANHTLMEQARRIMDDAGLQTPSQIVRENHGTS</sequence>
<comment type="caution">
    <text evidence="9">The sequence shown here is derived from an EMBL/GenBank/DDBJ whole genome shotgun (WGS) entry which is preliminary data.</text>
</comment>
<dbReference type="UniPathway" id="UPA00068">
    <property type="reaction ID" value="UER00114"/>
</dbReference>
<dbReference type="AlphaFoldDB" id="A0A4V2RG53"/>
<keyword evidence="6" id="KW-0963">Cytoplasm</keyword>
<keyword evidence="5 6" id="KW-0456">Lyase</keyword>
<dbReference type="PRINTS" id="PR00145">
    <property type="entry name" value="ARGSUCLYASE"/>
</dbReference>
<dbReference type="HAMAP" id="MF_00006">
    <property type="entry name" value="Arg_succ_lyase"/>
    <property type="match status" value="1"/>
</dbReference>
<dbReference type="Gene3D" id="1.10.40.30">
    <property type="entry name" value="Fumarase/aspartase (C-terminal domain)"/>
    <property type="match status" value="1"/>
</dbReference>
<keyword evidence="4 6" id="KW-0055">Arginine biosynthesis</keyword>
<comment type="pathway">
    <text evidence="2 6">Amino-acid biosynthesis; L-arginine biosynthesis; L-arginine from L-ornithine and carbamoyl phosphate: step 3/3.</text>
</comment>
<dbReference type="GO" id="GO:0042450">
    <property type="term" value="P:L-arginine biosynthetic process via ornithine"/>
    <property type="evidence" value="ECO:0007669"/>
    <property type="project" value="UniProtKB-UniRule"/>
</dbReference>
<evidence type="ECO:0000256" key="3">
    <source>
        <dbReference type="ARBA" id="ARBA00012338"/>
    </source>
</evidence>
<dbReference type="Pfam" id="PF00206">
    <property type="entry name" value="Lyase_1"/>
    <property type="match status" value="1"/>
</dbReference>
<name>A0A4V2RG53_SHIGR</name>
<dbReference type="Proteomes" id="UP000295351">
    <property type="component" value="Unassembled WGS sequence"/>
</dbReference>
<protein>
    <recommendedName>
        <fullName evidence="3 6">Argininosuccinate lyase</fullName>
        <shortName evidence="6">ASAL</shortName>
        <ecNumber evidence="3 6">4.3.2.1</ecNumber>
    </recommendedName>
    <alternativeName>
        <fullName evidence="6">Arginosuccinase</fullName>
    </alternativeName>
</protein>
<dbReference type="Gene3D" id="1.20.200.10">
    <property type="entry name" value="Fumarase/aspartase (Central domain)"/>
    <property type="match status" value="1"/>
</dbReference>
<evidence type="ECO:0000313" key="9">
    <source>
        <dbReference type="EMBL" id="TCN35150.1"/>
    </source>
</evidence>
<dbReference type="InterPro" id="IPR029419">
    <property type="entry name" value="Arg_succ_lyase_C"/>
</dbReference>
<dbReference type="NCBIfam" id="TIGR00838">
    <property type="entry name" value="argH"/>
    <property type="match status" value="1"/>
</dbReference>
<comment type="similarity">
    <text evidence="6">Belongs to the lyase 1 family. Argininosuccinate lyase subfamily.</text>
</comment>
<keyword evidence="10" id="KW-1185">Reference proteome</keyword>
<proteinExistence type="inferred from homology"/>
<accession>A0A4V2RG53</accession>
<comment type="catalytic activity">
    <reaction evidence="1 6">
        <text>2-(N(omega)-L-arginino)succinate = fumarate + L-arginine</text>
        <dbReference type="Rhea" id="RHEA:24020"/>
        <dbReference type="ChEBI" id="CHEBI:29806"/>
        <dbReference type="ChEBI" id="CHEBI:32682"/>
        <dbReference type="ChEBI" id="CHEBI:57472"/>
        <dbReference type="EC" id="4.3.2.1"/>
    </reaction>
</comment>
<keyword evidence="6" id="KW-0028">Amino-acid biosynthesis</keyword>
<dbReference type="CDD" id="cd01359">
    <property type="entry name" value="Argininosuccinate_lyase"/>
    <property type="match status" value="1"/>
</dbReference>
<dbReference type="GO" id="GO:0005829">
    <property type="term" value="C:cytosol"/>
    <property type="evidence" value="ECO:0007669"/>
    <property type="project" value="TreeGrafter"/>
</dbReference>
<evidence type="ECO:0000256" key="6">
    <source>
        <dbReference type="HAMAP-Rule" id="MF_00006"/>
    </source>
</evidence>
<comment type="subcellular location">
    <subcellularLocation>
        <location evidence="6">Cytoplasm</location>
    </subcellularLocation>
</comment>
<reference evidence="9 10" key="1">
    <citation type="submission" date="2019-03" db="EMBL/GenBank/DDBJ databases">
        <title>Genomic Encyclopedia of Type Strains, Phase IV (KMG-IV): sequencing the most valuable type-strain genomes for metagenomic binning, comparative biology and taxonomic classification.</title>
        <authorList>
            <person name="Goeker M."/>
        </authorList>
    </citation>
    <scope>NUCLEOTIDE SEQUENCE [LARGE SCALE GENOMIC DNA]</scope>
    <source>
        <strain evidence="9 10">DSM 18401</strain>
    </source>
</reference>
<dbReference type="EMBL" id="SLVX01000030">
    <property type="protein sequence ID" value="TCN35150.1"/>
    <property type="molecule type" value="Genomic_DNA"/>
</dbReference>
<gene>
    <name evidence="6" type="primary">argH</name>
    <name evidence="9" type="ORF">EV665_13010</name>
</gene>
<dbReference type="InterPro" id="IPR022761">
    <property type="entry name" value="Fumarate_lyase_N"/>
</dbReference>
<dbReference type="RefSeq" id="WP_133036641.1">
    <property type="nucleotide sequence ID" value="NZ_BAABEI010000012.1"/>
</dbReference>
<dbReference type="PANTHER" id="PTHR43814">
    <property type="entry name" value="ARGININOSUCCINATE LYASE"/>
    <property type="match status" value="1"/>
</dbReference>
<evidence type="ECO:0000256" key="4">
    <source>
        <dbReference type="ARBA" id="ARBA00022571"/>
    </source>
</evidence>
<dbReference type="PANTHER" id="PTHR43814:SF1">
    <property type="entry name" value="ARGININOSUCCINATE LYASE"/>
    <property type="match status" value="1"/>
</dbReference>
<dbReference type="InterPro" id="IPR000362">
    <property type="entry name" value="Fumarate_lyase_fam"/>
</dbReference>
<evidence type="ECO:0000313" key="10">
    <source>
        <dbReference type="Proteomes" id="UP000295351"/>
    </source>
</evidence>
<organism evidence="9 10">
    <name type="scientific">Shinella granuli</name>
    <dbReference type="NCBI Taxonomy" id="323621"/>
    <lineage>
        <taxon>Bacteria</taxon>
        <taxon>Pseudomonadati</taxon>
        <taxon>Pseudomonadota</taxon>
        <taxon>Alphaproteobacteria</taxon>
        <taxon>Hyphomicrobiales</taxon>
        <taxon>Rhizobiaceae</taxon>
        <taxon>Shinella</taxon>
    </lineage>
</organism>
<evidence type="ECO:0000259" key="8">
    <source>
        <dbReference type="Pfam" id="PF14698"/>
    </source>
</evidence>